<dbReference type="PROSITE" id="PS51184">
    <property type="entry name" value="JMJC"/>
    <property type="match status" value="1"/>
</dbReference>
<feature type="domain" description="JmjC" evidence="4">
    <location>
        <begin position="125"/>
        <end position="273"/>
    </location>
</feature>
<proteinExistence type="inferred from homology"/>
<dbReference type="Gene3D" id="2.60.120.650">
    <property type="entry name" value="Cupin"/>
    <property type="match status" value="1"/>
</dbReference>
<organism evidence="5 6">
    <name type="scientific">Hypothenemus hampei</name>
    <name type="common">Coffee berry borer</name>
    <dbReference type="NCBI Taxonomy" id="57062"/>
    <lineage>
        <taxon>Eukaryota</taxon>
        <taxon>Metazoa</taxon>
        <taxon>Ecdysozoa</taxon>
        <taxon>Arthropoda</taxon>
        <taxon>Hexapoda</taxon>
        <taxon>Insecta</taxon>
        <taxon>Pterygota</taxon>
        <taxon>Neoptera</taxon>
        <taxon>Endopterygota</taxon>
        <taxon>Coleoptera</taxon>
        <taxon>Polyphaga</taxon>
        <taxon>Cucujiformia</taxon>
        <taxon>Curculionidae</taxon>
        <taxon>Scolytinae</taxon>
        <taxon>Hypothenemus</taxon>
    </lineage>
</organism>
<gene>
    <name evidence="5" type="ORF">ABEB36_012270</name>
</gene>
<name>A0ABD1EAY6_HYPHA</name>
<evidence type="ECO:0000259" key="4">
    <source>
        <dbReference type="PROSITE" id="PS51184"/>
    </source>
</evidence>
<dbReference type="EMBL" id="JBDJPC010000009">
    <property type="protein sequence ID" value="KAL1491713.1"/>
    <property type="molecule type" value="Genomic_DNA"/>
</dbReference>
<comment type="caution">
    <text evidence="5">The sequence shown here is derived from an EMBL/GenBank/DDBJ whole genome shotgun (WGS) entry which is preliminary data.</text>
</comment>
<accession>A0ABD1EAY6</accession>
<dbReference type="InterPro" id="IPR041667">
    <property type="entry name" value="Cupin_8"/>
</dbReference>
<evidence type="ECO:0000256" key="3">
    <source>
        <dbReference type="ARBA" id="ARBA00082904"/>
    </source>
</evidence>
<keyword evidence="6" id="KW-1185">Reference proteome</keyword>
<dbReference type="InterPro" id="IPR050910">
    <property type="entry name" value="JMJD6_ArgDemeth/LysHydrox"/>
</dbReference>
<evidence type="ECO:0000256" key="1">
    <source>
        <dbReference type="ARBA" id="ARBA00038068"/>
    </source>
</evidence>
<dbReference type="SUPFAM" id="SSF51197">
    <property type="entry name" value="Clavaminate synthase-like"/>
    <property type="match status" value="1"/>
</dbReference>
<comment type="catalytic activity">
    <reaction evidence="2">
        <text>L-lysyl-[protein] + 2-oxoglutarate + O2 = 4-hydroxy-L-lysyl-[protein] + succinate + CO2</text>
        <dbReference type="Rhea" id="RHEA:57156"/>
        <dbReference type="Rhea" id="RHEA-COMP:9752"/>
        <dbReference type="Rhea" id="RHEA-COMP:15084"/>
        <dbReference type="ChEBI" id="CHEBI:15379"/>
        <dbReference type="ChEBI" id="CHEBI:16526"/>
        <dbReference type="ChEBI" id="CHEBI:16810"/>
        <dbReference type="ChEBI" id="CHEBI:29969"/>
        <dbReference type="ChEBI" id="CHEBI:30031"/>
        <dbReference type="ChEBI" id="CHEBI:141495"/>
    </reaction>
</comment>
<dbReference type="Proteomes" id="UP001566132">
    <property type="component" value="Unassembled WGS sequence"/>
</dbReference>
<dbReference type="SMART" id="SM00558">
    <property type="entry name" value="JmjC"/>
    <property type="match status" value="1"/>
</dbReference>
<sequence length="393" mass="47118">MEFEINNNIEILNQNCVIEVSSVPILDANELSYEEFFENFMSKNRPCLIRNISNNWESTAKWVINGKPNVAYLREQYDHTQVTIYNCSERYYNSQKCQEGTLEQYLKLWEKDNETVYYLKDWHLKLQCKNDNFYEVPIYFASDWLNEYFIQCRNDDYRFVYMGKQGSWTPLHTDVFNSFSWSVNICGQKKWIFFPPSEEKYLKDELNNIPYDIKDTSYSRGYLEAIQNSGEAIFVPSGWYHQVWNLEDTISINHNWINACNINTMWECLKTNLEMTKREIDDCKEMDNFEEHCQTMLEALFGMNFKQFFEFLKFIAEKRMAMMTNQSERQLFHGHFIGTMHIVFDLICIKNVLEDFINCDCAKMNDYYRNLKVLVIEVQNIVCNNNTFIKNLK</sequence>
<reference evidence="5 6" key="1">
    <citation type="submission" date="2024-05" db="EMBL/GenBank/DDBJ databases">
        <title>Genetic variation in Jamaican populations of the coffee berry borer (Hypothenemus hampei).</title>
        <authorList>
            <person name="Errbii M."/>
            <person name="Myrie A."/>
        </authorList>
    </citation>
    <scope>NUCLEOTIDE SEQUENCE [LARGE SCALE GENOMIC DNA]</scope>
    <source>
        <strain evidence="5">JA-Hopewell-2020-01-JO</strain>
        <tissue evidence="5">Whole body</tissue>
    </source>
</reference>
<dbReference type="PANTHER" id="PTHR12480">
    <property type="entry name" value="ARGININE DEMETHYLASE AND LYSYL-HYDROXYLASE JMJD"/>
    <property type="match status" value="1"/>
</dbReference>
<evidence type="ECO:0000313" key="6">
    <source>
        <dbReference type="Proteomes" id="UP001566132"/>
    </source>
</evidence>
<dbReference type="AlphaFoldDB" id="A0ABD1EAY6"/>
<comment type="similarity">
    <text evidence="1">Belongs to the JMJD6 family.</text>
</comment>
<dbReference type="Pfam" id="PF13621">
    <property type="entry name" value="Cupin_8"/>
    <property type="match status" value="1"/>
</dbReference>
<protein>
    <recommendedName>
        <fullName evidence="3">Jumonji domain-containing protein 4</fullName>
    </recommendedName>
</protein>
<dbReference type="PANTHER" id="PTHR12480:SF6">
    <property type="entry name" value="2-OXOGLUTARATE AND IRON-DEPENDENT OXYGENASE JMJD4"/>
    <property type="match status" value="1"/>
</dbReference>
<evidence type="ECO:0000313" key="5">
    <source>
        <dbReference type="EMBL" id="KAL1491713.1"/>
    </source>
</evidence>
<evidence type="ECO:0000256" key="2">
    <source>
        <dbReference type="ARBA" id="ARBA00047762"/>
    </source>
</evidence>
<dbReference type="InterPro" id="IPR003347">
    <property type="entry name" value="JmjC_dom"/>
</dbReference>